<comment type="caution">
    <text evidence="6">The sequence shown here is derived from an EMBL/GenBank/DDBJ whole genome shotgun (WGS) entry which is preliminary data.</text>
</comment>
<evidence type="ECO:0000256" key="3">
    <source>
        <dbReference type="ARBA" id="ARBA00022989"/>
    </source>
</evidence>
<reference evidence="6 7" key="1">
    <citation type="submission" date="2017-02" db="EMBL/GenBank/DDBJ databases">
        <title>Bacillus pseudomycoides isolate FSL K6-0042.</title>
        <authorList>
            <person name="Kovac J."/>
        </authorList>
    </citation>
    <scope>NUCLEOTIDE SEQUENCE [LARGE SCALE GENOMIC DNA]</scope>
    <source>
        <strain evidence="6 7">FSL K6-0042</strain>
    </source>
</reference>
<gene>
    <name evidence="6" type="ORF">BW425_05945</name>
</gene>
<evidence type="ECO:0000256" key="1">
    <source>
        <dbReference type="ARBA" id="ARBA00004141"/>
    </source>
</evidence>
<dbReference type="GO" id="GO:0008324">
    <property type="term" value="F:monoatomic cation transmembrane transporter activity"/>
    <property type="evidence" value="ECO:0007669"/>
    <property type="project" value="InterPro"/>
</dbReference>
<keyword evidence="3" id="KW-1133">Transmembrane helix</keyword>
<accession>A0A1Y3MLG5</accession>
<dbReference type="GO" id="GO:0016020">
    <property type="term" value="C:membrane"/>
    <property type="evidence" value="ECO:0007669"/>
    <property type="project" value="UniProtKB-SubCell"/>
</dbReference>
<dbReference type="SUPFAM" id="SSF161111">
    <property type="entry name" value="Cation efflux protein transmembrane domain-like"/>
    <property type="match status" value="1"/>
</dbReference>
<dbReference type="Gene3D" id="1.20.1510.10">
    <property type="entry name" value="Cation efflux protein transmembrane domain"/>
    <property type="match status" value="1"/>
</dbReference>
<evidence type="ECO:0000259" key="5">
    <source>
        <dbReference type="Pfam" id="PF01545"/>
    </source>
</evidence>
<evidence type="ECO:0000313" key="7">
    <source>
        <dbReference type="Proteomes" id="UP000195321"/>
    </source>
</evidence>
<dbReference type="InterPro" id="IPR058533">
    <property type="entry name" value="Cation_efflux_TM"/>
</dbReference>
<name>A0A1Y3MLG5_9BACI</name>
<feature type="domain" description="Cation efflux protein transmembrane" evidence="5">
    <location>
        <begin position="15"/>
        <end position="43"/>
    </location>
</feature>
<dbReference type="EMBL" id="MWPX01000004">
    <property type="protein sequence ID" value="OUM49721.1"/>
    <property type="molecule type" value="Genomic_DNA"/>
</dbReference>
<protein>
    <recommendedName>
        <fullName evidence="5">Cation efflux protein transmembrane domain-containing protein</fullName>
    </recommendedName>
</protein>
<dbReference type="Proteomes" id="UP000195321">
    <property type="component" value="Unassembled WGS sequence"/>
</dbReference>
<sequence>MGHSHHHGHSQNKKALMIAEVIGGFVTNSLALLSDAGHMLSDTRYLLF</sequence>
<evidence type="ECO:0000256" key="2">
    <source>
        <dbReference type="ARBA" id="ARBA00022692"/>
    </source>
</evidence>
<dbReference type="Pfam" id="PF01545">
    <property type="entry name" value="Cation_efflux"/>
    <property type="match status" value="1"/>
</dbReference>
<dbReference type="AlphaFoldDB" id="A0A1Y3MLG5"/>
<keyword evidence="4" id="KW-0472">Membrane</keyword>
<proteinExistence type="predicted"/>
<organism evidence="6 7">
    <name type="scientific">Bacillus pseudomycoides</name>
    <dbReference type="NCBI Taxonomy" id="64104"/>
    <lineage>
        <taxon>Bacteria</taxon>
        <taxon>Bacillati</taxon>
        <taxon>Bacillota</taxon>
        <taxon>Bacilli</taxon>
        <taxon>Bacillales</taxon>
        <taxon>Bacillaceae</taxon>
        <taxon>Bacillus</taxon>
        <taxon>Bacillus cereus group</taxon>
    </lineage>
</organism>
<dbReference type="InterPro" id="IPR027469">
    <property type="entry name" value="Cation_efflux_TMD_sf"/>
</dbReference>
<comment type="subcellular location">
    <subcellularLocation>
        <location evidence="1">Membrane</location>
        <topology evidence="1">Multi-pass membrane protein</topology>
    </subcellularLocation>
</comment>
<evidence type="ECO:0000313" key="6">
    <source>
        <dbReference type="EMBL" id="OUM49721.1"/>
    </source>
</evidence>
<keyword evidence="2" id="KW-0812">Transmembrane</keyword>
<evidence type="ECO:0000256" key="4">
    <source>
        <dbReference type="ARBA" id="ARBA00023136"/>
    </source>
</evidence>